<reference evidence="1 2" key="1">
    <citation type="submission" date="2018-11" db="EMBL/GenBank/DDBJ databases">
        <title>Genome assembly of Steccherinum ochraceum LE-BIN_3174, the white-rot fungus of the Steccherinaceae family (The Residual Polyporoid clade, Polyporales, Basidiomycota).</title>
        <authorList>
            <person name="Fedorova T.V."/>
            <person name="Glazunova O.A."/>
            <person name="Landesman E.O."/>
            <person name="Moiseenko K.V."/>
            <person name="Psurtseva N.V."/>
            <person name="Savinova O.S."/>
            <person name="Shakhova N.V."/>
            <person name="Tyazhelova T.V."/>
            <person name="Vasina D.V."/>
        </authorList>
    </citation>
    <scope>NUCLEOTIDE SEQUENCE [LARGE SCALE GENOMIC DNA]</scope>
    <source>
        <strain evidence="1 2">LE-BIN_3174</strain>
    </source>
</reference>
<dbReference type="Proteomes" id="UP000292702">
    <property type="component" value="Unassembled WGS sequence"/>
</dbReference>
<gene>
    <name evidence="1" type="ORF">EIP91_006878</name>
</gene>
<dbReference type="EMBL" id="RWJN01000370">
    <property type="protein sequence ID" value="TCD62451.1"/>
    <property type="molecule type" value="Genomic_DNA"/>
</dbReference>
<evidence type="ECO:0000313" key="2">
    <source>
        <dbReference type="Proteomes" id="UP000292702"/>
    </source>
</evidence>
<sequence length="568" mass="62958">MAHAVKSTPVVDPSLSPRPVWFTSCYQSPKESTQWVFSGSKSLIRLFKSSSSSLGISSASYFAADAADKPSTLLSSPPSSRASSPSSPSSPVFYSSSSSSSSSLSLTSSTPTSPPLSPHTPSKPTRYVPLEIWYAIIDVVPTGRSASYDQDTIDIQALIACCLTCQGWRRKAQEVLDTFKPKTSVTVSRHAHITAIPLRHCGVIESLTIVMKEDQALLSAALRTIGPKLTKLRFLVVCHLDLDLQHPDFYQICSILHCLPLARLTLENVTYTRFAHITRLMNVSRCHTIIRNPNTDSSCKLPMLPFSSSPSFSDRADSCILKIPWDMLRDNLASYQVCARHVRRVAISTMWPTSSSEDFAVESERIFRGLGRMFRELCTPRRSSEACSVDWNAGVALYVYGEQYRIKYSATLCRENEAQIILRIQSDDAEFWTNGTASRLLACLSTPSVDAVVLKYHTLFHFSPTTSPSSVVARFCVTPTRVEGTLTSLPLMKTRSADECVAARRRWKEVDRVLVDSGLRERVKEIVVEIQHTLDVLQTCRGLTDLAIDPAVHLLPRFVQGRSVKLVG</sequence>
<comment type="caution">
    <text evidence="1">The sequence shown here is derived from an EMBL/GenBank/DDBJ whole genome shotgun (WGS) entry which is preliminary data.</text>
</comment>
<proteinExistence type="predicted"/>
<organism evidence="1 2">
    <name type="scientific">Steccherinum ochraceum</name>
    <dbReference type="NCBI Taxonomy" id="92696"/>
    <lineage>
        <taxon>Eukaryota</taxon>
        <taxon>Fungi</taxon>
        <taxon>Dikarya</taxon>
        <taxon>Basidiomycota</taxon>
        <taxon>Agaricomycotina</taxon>
        <taxon>Agaricomycetes</taxon>
        <taxon>Polyporales</taxon>
        <taxon>Steccherinaceae</taxon>
        <taxon>Steccherinum</taxon>
    </lineage>
</organism>
<dbReference type="AlphaFoldDB" id="A0A4R0R517"/>
<name>A0A4R0R517_9APHY</name>
<evidence type="ECO:0000313" key="1">
    <source>
        <dbReference type="EMBL" id="TCD62451.1"/>
    </source>
</evidence>
<keyword evidence="2" id="KW-1185">Reference proteome</keyword>
<protein>
    <submittedName>
        <fullName evidence="1">Uncharacterized protein</fullName>
    </submittedName>
</protein>
<accession>A0A4R0R517</accession>